<dbReference type="InterPro" id="IPR010678">
    <property type="entry name" value="UTP25"/>
</dbReference>
<dbReference type="OrthoDB" id="10264378at2759"/>
<feature type="compositionally biased region" description="Polar residues" evidence="10">
    <location>
        <begin position="59"/>
        <end position="69"/>
    </location>
</feature>
<dbReference type="Gene3D" id="3.40.50.300">
    <property type="entry name" value="P-loop containing nucleotide triphosphate hydrolases"/>
    <property type="match status" value="1"/>
</dbReference>
<dbReference type="GeneID" id="37009415"/>
<dbReference type="RefSeq" id="XP_025344732.1">
    <property type="nucleotide sequence ID" value="XM_025487716.1"/>
</dbReference>
<dbReference type="InterPro" id="IPR053939">
    <property type="entry name" value="UTP25_C"/>
</dbReference>
<reference evidence="13 14" key="1">
    <citation type="submission" date="2017-12" db="EMBL/GenBank/DDBJ databases">
        <title>Genome Sequence of a Multidrug-Resistant Candida haemulonii Isolate from a Patient with Chronic Leg Ulcers in Israel.</title>
        <authorList>
            <person name="Chow N.A."/>
            <person name="Gade L."/>
            <person name="Batra D."/>
            <person name="Rowe L.A."/>
            <person name="Ben-Ami R."/>
            <person name="Loparev V.N."/>
            <person name="Litvintseva A.P."/>
        </authorList>
    </citation>
    <scope>NUCLEOTIDE SEQUENCE [LARGE SCALE GENOMIC DNA]</scope>
    <source>
        <strain evidence="13 14">B11899</strain>
    </source>
</reference>
<keyword evidence="6 9" id="KW-0698">rRNA processing</keyword>
<dbReference type="GO" id="GO:0032040">
    <property type="term" value="C:small-subunit processome"/>
    <property type="evidence" value="ECO:0007669"/>
    <property type="project" value="TreeGrafter"/>
</dbReference>
<keyword evidence="7 9" id="KW-0539">Nucleus</keyword>
<feature type="compositionally biased region" description="Acidic residues" evidence="10">
    <location>
        <begin position="39"/>
        <end position="56"/>
    </location>
</feature>
<protein>
    <recommendedName>
        <fullName evidence="4 9">U3 small nucleolar RNA-associated protein 25</fullName>
        <shortName evidence="9">U3 snoRNA-associated protein 25</shortName>
    </recommendedName>
</protein>
<dbReference type="InterPro" id="IPR027417">
    <property type="entry name" value="P-loop_NTPase"/>
</dbReference>
<dbReference type="EMBL" id="PKFO01000011">
    <property type="protein sequence ID" value="PVH23792.1"/>
    <property type="molecule type" value="Genomic_DNA"/>
</dbReference>
<keyword evidence="8 9" id="KW-0687">Ribonucleoprotein</keyword>
<comment type="subcellular location">
    <subcellularLocation>
        <location evidence="2 9">Nucleus</location>
        <location evidence="2 9">Nucleolus</location>
    </subcellularLocation>
</comment>
<keyword evidence="14" id="KW-1185">Reference proteome</keyword>
<evidence type="ECO:0000313" key="14">
    <source>
        <dbReference type="Proteomes" id="UP000244309"/>
    </source>
</evidence>
<evidence type="ECO:0000256" key="3">
    <source>
        <dbReference type="ARBA" id="ARBA00009223"/>
    </source>
</evidence>
<evidence type="ECO:0000256" key="5">
    <source>
        <dbReference type="ARBA" id="ARBA00022517"/>
    </source>
</evidence>
<evidence type="ECO:0000256" key="1">
    <source>
        <dbReference type="ARBA" id="ARBA00002883"/>
    </source>
</evidence>
<evidence type="ECO:0000256" key="9">
    <source>
        <dbReference type="RuleBase" id="RU365070"/>
    </source>
</evidence>
<organism evidence="13 14">
    <name type="scientific">Candidozyma haemuli</name>
    <dbReference type="NCBI Taxonomy" id="45357"/>
    <lineage>
        <taxon>Eukaryota</taxon>
        <taxon>Fungi</taxon>
        <taxon>Dikarya</taxon>
        <taxon>Ascomycota</taxon>
        <taxon>Saccharomycotina</taxon>
        <taxon>Pichiomycetes</taxon>
        <taxon>Metschnikowiaceae</taxon>
        <taxon>Candidozyma</taxon>
    </lineage>
</organism>
<feature type="region of interest" description="Disordered" evidence="10">
    <location>
        <begin position="1"/>
        <end position="139"/>
    </location>
</feature>
<dbReference type="Pfam" id="PF06862">
    <property type="entry name" value="Utp25_C"/>
    <property type="match status" value="1"/>
</dbReference>
<comment type="function">
    <text evidence="1 9">DEAD-box RNA helicase-like protein required for pre-18S rRNA processing, specifically at sites A0, A1, and A2.</text>
</comment>
<comment type="subunit">
    <text evidence="9">Component of the ribosomal small subunit (SSU) processome composed of at least 40 protein subunits and snoRNA U3.</text>
</comment>
<name>A0A2V1B0X2_9ASCO</name>
<evidence type="ECO:0000259" key="12">
    <source>
        <dbReference type="Pfam" id="PF22916"/>
    </source>
</evidence>
<evidence type="ECO:0000256" key="8">
    <source>
        <dbReference type="ARBA" id="ARBA00023274"/>
    </source>
</evidence>
<dbReference type="STRING" id="45357.A0A2V1B0X2"/>
<evidence type="ECO:0000256" key="7">
    <source>
        <dbReference type="ARBA" id="ARBA00023242"/>
    </source>
</evidence>
<comment type="caution">
    <text evidence="13">The sequence shown here is derived from an EMBL/GenBank/DDBJ whole genome shotgun (WGS) entry which is preliminary data.</text>
</comment>
<keyword evidence="5 9" id="KW-0690">Ribosome biogenesis</keyword>
<feature type="compositionally biased region" description="Basic and acidic residues" evidence="10">
    <location>
        <begin position="22"/>
        <end position="38"/>
    </location>
</feature>
<evidence type="ECO:0000256" key="2">
    <source>
        <dbReference type="ARBA" id="ARBA00004604"/>
    </source>
</evidence>
<evidence type="ECO:0000256" key="10">
    <source>
        <dbReference type="SAM" id="MobiDB-lite"/>
    </source>
</evidence>
<dbReference type="GO" id="GO:0000462">
    <property type="term" value="P:maturation of SSU-rRNA from tricistronic rRNA transcript (SSU-rRNA, 5.8S rRNA, LSU-rRNA)"/>
    <property type="evidence" value="ECO:0007669"/>
    <property type="project" value="TreeGrafter"/>
</dbReference>
<feature type="compositionally biased region" description="Acidic residues" evidence="10">
    <location>
        <begin position="112"/>
        <end position="139"/>
    </location>
</feature>
<proteinExistence type="inferred from homology"/>
<dbReference type="InterPro" id="IPR053940">
    <property type="entry name" value="UTP25_NTPase-like"/>
</dbReference>
<evidence type="ECO:0000313" key="13">
    <source>
        <dbReference type="EMBL" id="PVH23792.1"/>
    </source>
</evidence>
<dbReference type="VEuPathDB" id="FungiDB:CXQ85_004085"/>
<feature type="domain" description="UTP25 C-terminal" evidence="11">
    <location>
        <begin position="521"/>
        <end position="710"/>
    </location>
</feature>
<dbReference type="Proteomes" id="UP000244309">
    <property type="component" value="Unassembled WGS sequence"/>
</dbReference>
<comment type="similarity">
    <text evidence="3 9">Belongs to the UTP25 family.</text>
</comment>
<feature type="compositionally biased region" description="Basic and acidic residues" evidence="10">
    <location>
        <begin position="84"/>
        <end position="102"/>
    </location>
</feature>
<dbReference type="AlphaFoldDB" id="A0A2V1B0X2"/>
<dbReference type="GO" id="GO:0034511">
    <property type="term" value="F:U3 snoRNA binding"/>
    <property type="evidence" value="ECO:0007669"/>
    <property type="project" value="InterPro"/>
</dbReference>
<sequence>MPKRNASEGAVNGAKRPRQKYGRQELRKINRTTRRDKEVEEEEEEQDEASDQESEEPQPVSSKSESFPENESRESYNALLTLLKSDHPEIRKKDTKRTHNEENSEDIAGVNLEDEAEDDGAEAEEEEEEEEQDDEDEDDNILLKDPFESHFNLISEELVEKKGKAIAAKEPWQTSKSKIADTIYTALSQSPPGDNISIPNFDKLTSLGQYNCIKRRVGEAFLKNYSGDFKPMDKALIDEILSYKDVSYPTKSYKNTSYKRLYALHVLNHVFKTRDRVMKNNEKLRKFQDDVKEGKIDRMTQEPEFRDQGFTRPKALILLPTRNAAYELIELLIKLSGCDQQENRKRFKQQFHESGGPSDTKPADFREMFKGNSNDFFSIGLKFTRKSLKLYSSFYTSDVLIASPIGLSMILEDPKQSKRQYDFLSSIEVLVIDQANQIEMQNWDHVNTVLKYINKIPKEFHGADFSRIRMWAINDQSKFLRQTLVFSEFFTPTVNSMFSKSQNLAGRTRYKPEITTQSCIMNSIGIKIKQIFQRFESPDPISNYESRFKFLVNSVLPSISKQTSYEDGLLIYIPSYFDYVRVKNHMKQHTKLNFGAIDEYSSQSRVSRTRHAFQTGKIKILLYTERLHHFRRFEIGGVKTVLIYEPPANPLFYKELLRFVAKSVYKEEADIDLSFVKTLFSKWDAVSLERIVGNERAPVLCNSVNETYEFR</sequence>
<gene>
    <name evidence="13" type="ORF">CXQ85_004085</name>
</gene>
<evidence type="ECO:0000259" key="11">
    <source>
        <dbReference type="Pfam" id="PF06862"/>
    </source>
</evidence>
<evidence type="ECO:0000256" key="6">
    <source>
        <dbReference type="ARBA" id="ARBA00022552"/>
    </source>
</evidence>
<accession>A0A2V1B0X2</accession>
<evidence type="ECO:0000256" key="4">
    <source>
        <dbReference type="ARBA" id="ARBA00015422"/>
    </source>
</evidence>
<dbReference type="GO" id="GO:0019843">
    <property type="term" value="F:rRNA binding"/>
    <property type="evidence" value="ECO:0007669"/>
    <property type="project" value="TreeGrafter"/>
</dbReference>
<dbReference type="PANTHER" id="PTHR12933">
    <property type="entry name" value="ORF PROTEIN-RELATED"/>
    <property type="match status" value="1"/>
</dbReference>
<dbReference type="PANTHER" id="PTHR12933:SF0">
    <property type="entry name" value="U3 SMALL NUCLEOLAR RNA-ASSOCIATED PROTEIN 25 HOMOLOG"/>
    <property type="match status" value="1"/>
</dbReference>
<feature type="domain" description="UTP25 NTP hydrolase-like" evidence="12">
    <location>
        <begin position="243"/>
        <end position="507"/>
    </location>
</feature>
<dbReference type="Pfam" id="PF22916">
    <property type="entry name" value="UTP25_NTPase-like"/>
    <property type="match status" value="1"/>
</dbReference>